<dbReference type="Gene3D" id="3.40.50.880">
    <property type="match status" value="1"/>
</dbReference>
<protein>
    <recommendedName>
        <fullName evidence="1">Glyoxalase</fullName>
    </recommendedName>
</protein>
<dbReference type="PANTHER" id="PTHR10224:SF12">
    <property type="entry name" value="GLYOXALASE ELBB"/>
    <property type="match status" value="1"/>
</dbReference>
<name>A0AAV5NUT5_9VIBR</name>
<dbReference type="AlphaFoldDB" id="A0AAV5NUT5"/>
<comment type="function">
    <text evidence="1">Displays glyoxalase activity, catalyzing the conversion of glyoxal to glycolate.</text>
</comment>
<dbReference type="Proteomes" id="UP001156690">
    <property type="component" value="Unassembled WGS sequence"/>
</dbReference>
<dbReference type="RefSeq" id="WP_126609460.1">
    <property type="nucleotide sequence ID" value="NZ_AP025145.1"/>
</dbReference>
<dbReference type="NCBIfam" id="NF008747">
    <property type="entry name" value="PRK11780.1"/>
    <property type="match status" value="1"/>
</dbReference>
<sequence length="216" mass="23196">MKRVAVILSGCGVYDGAEIHEAVLSMFAIEQNGASWHCFAPNIEQHHVVNHLNGEVTAETRNVLSESARIARGNIQDIDELKVSEFDALLVPGGFGVAKNLSSFAFDGKECRVHSSVLDVCKAFAHEGKPAGYMCIAPALLPKIYGEGVKLTIGKDAETASTLESMGAKHVNCDVTDILVDEERKLITTPAYMLAESISEASAGINKLVKALLDRL</sequence>
<comment type="similarity">
    <text evidence="1">Belongs to the peptidase C56 family.</text>
</comment>
<keyword evidence="3" id="KW-1185">Reference proteome</keyword>
<evidence type="ECO:0000256" key="1">
    <source>
        <dbReference type="PIRNR" id="PIRNR006320"/>
    </source>
</evidence>
<dbReference type="CDD" id="cd03133">
    <property type="entry name" value="GATase1_ES1"/>
    <property type="match status" value="1"/>
</dbReference>
<gene>
    <name evidence="2" type="ORF">GCM10007932_33330</name>
</gene>
<dbReference type="InterPro" id="IPR026041">
    <property type="entry name" value="ElbB"/>
</dbReference>
<proteinExistence type="inferred from homology"/>
<evidence type="ECO:0000313" key="2">
    <source>
        <dbReference type="EMBL" id="GLQ73973.1"/>
    </source>
</evidence>
<dbReference type="GO" id="GO:0016829">
    <property type="term" value="F:lyase activity"/>
    <property type="evidence" value="ECO:0007669"/>
    <property type="project" value="UniProtKB-UniRule"/>
</dbReference>
<dbReference type="InterPro" id="IPR029062">
    <property type="entry name" value="Class_I_gatase-like"/>
</dbReference>
<organism evidence="2 3">
    <name type="scientific">Vibrio penaeicida</name>
    <dbReference type="NCBI Taxonomy" id="104609"/>
    <lineage>
        <taxon>Bacteria</taxon>
        <taxon>Pseudomonadati</taxon>
        <taxon>Pseudomonadota</taxon>
        <taxon>Gammaproteobacteria</taxon>
        <taxon>Vibrionales</taxon>
        <taxon>Vibrionaceae</taxon>
        <taxon>Vibrio</taxon>
    </lineage>
</organism>
<keyword evidence="1" id="KW-0456">Lyase</keyword>
<dbReference type="SUPFAM" id="SSF52317">
    <property type="entry name" value="Class I glutamine amidotransferase-like"/>
    <property type="match status" value="1"/>
</dbReference>
<evidence type="ECO:0000313" key="3">
    <source>
        <dbReference type="Proteomes" id="UP001156690"/>
    </source>
</evidence>
<dbReference type="PANTHER" id="PTHR10224">
    <property type="entry name" value="ES1 PROTEIN HOMOLOG, MITOCHONDRIAL"/>
    <property type="match status" value="1"/>
</dbReference>
<comment type="catalytic activity">
    <reaction evidence="1">
        <text>glyoxal + H2O = glycolate + H(+)</text>
        <dbReference type="Rhea" id="RHEA:51672"/>
        <dbReference type="ChEBI" id="CHEBI:15377"/>
        <dbReference type="ChEBI" id="CHEBI:15378"/>
        <dbReference type="ChEBI" id="CHEBI:29805"/>
        <dbReference type="ChEBI" id="CHEBI:34779"/>
    </reaction>
</comment>
<dbReference type="PIRSF" id="PIRSF006320">
    <property type="entry name" value="Elb2"/>
    <property type="match status" value="1"/>
</dbReference>
<dbReference type="EMBL" id="BSNX01000041">
    <property type="protein sequence ID" value="GLQ73973.1"/>
    <property type="molecule type" value="Genomic_DNA"/>
</dbReference>
<comment type="caution">
    <text evidence="2">The sequence shown here is derived from an EMBL/GenBank/DDBJ whole genome shotgun (WGS) entry which is preliminary data.</text>
</comment>
<reference evidence="3" key="1">
    <citation type="journal article" date="2019" name="Int. J. Syst. Evol. Microbiol.">
        <title>The Global Catalogue of Microorganisms (GCM) 10K type strain sequencing project: providing services to taxonomists for standard genome sequencing and annotation.</title>
        <authorList>
            <consortium name="The Broad Institute Genomics Platform"/>
            <consortium name="The Broad Institute Genome Sequencing Center for Infectious Disease"/>
            <person name="Wu L."/>
            <person name="Ma J."/>
        </authorList>
    </citation>
    <scope>NUCLEOTIDE SEQUENCE [LARGE SCALE GENOMIC DNA]</scope>
    <source>
        <strain evidence="3">NBRC 15640</strain>
    </source>
</reference>
<accession>A0AAV5NUT5</accession>